<name>A0ABP9LGH0_9RHOB</name>
<reference evidence="3" key="1">
    <citation type="journal article" date="2019" name="Int. J. Syst. Evol. Microbiol.">
        <title>The Global Catalogue of Microorganisms (GCM) 10K type strain sequencing project: providing services to taxonomists for standard genome sequencing and annotation.</title>
        <authorList>
            <consortium name="The Broad Institute Genomics Platform"/>
            <consortium name="The Broad Institute Genome Sequencing Center for Infectious Disease"/>
            <person name="Wu L."/>
            <person name="Ma J."/>
        </authorList>
    </citation>
    <scope>NUCLEOTIDE SEQUENCE [LARGE SCALE GENOMIC DNA]</scope>
    <source>
        <strain evidence="3">JCM 18015</strain>
    </source>
</reference>
<keyword evidence="3" id="KW-1185">Reference proteome</keyword>
<evidence type="ECO:0000256" key="1">
    <source>
        <dbReference type="SAM" id="MobiDB-lite"/>
    </source>
</evidence>
<dbReference type="EMBL" id="BAABHW010000003">
    <property type="protein sequence ID" value="GAA5075938.1"/>
    <property type="molecule type" value="Genomic_DNA"/>
</dbReference>
<protein>
    <submittedName>
        <fullName evidence="2">Spheroidene monooxygenase</fullName>
    </submittedName>
</protein>
<comment type="caution">
    <text evidence="2">The sequence shown here is derived from an EMBL/GenBank/DDBJ whole genome shotgun (WGS) entry which is preliminary data.</text>
</comment>
<dbReference type="RefSeq" id="WP_405048298.1">
    <property type="nucleotide sequence ID" value="NZ_JANXIR010000003.1"/>
</dbReference>
<feature type="region of interest" description="Disordered" evidence="1">
    <location>
        <begin position="227"/>
        <end position="251"/>
    </location>
</feature>
<dbReference type="CDD" id="cd21650">
    <property type="entry name" value="CrtA-like"/>
    <property type="match status" value="1"/>
</dbReference>
<evidence type="ECO:0000313" key="2">
    <source>
        <dbReference type="EMBL" id="GAA5075938.1"/>
    </source>
</evidence>
<keyword evidence="2" id="KW-0503">Monooxygenase</keyword>
<dbReference type="NCBIfam" id="NF045923">
    <property type="entry name" value="SpheroidMoxCrtARhod"/>
    <property type="match status" value="1"/>
</dbReference>
<accession>A0ABP9LGH0</accession>
<keyword evidence="2" id="KW-0560">Oxidoreductase</keyword>
<dbReference type="GO" id="GO:0004497">
    <property type="term" value="F:monooxygenase activity"/>
    <property type="evidence" value="ECO:0007669"/>
    <property type="project" value="UniProtKB-KW"/>
</dbReference>
<dbReference type="InterPro" id="IPR049574">
    <property type="entry name" value="CrtA-like"/>
</dbReference>
<gene>
    <name evidence="2" type="ORF">GCM10023209_24420</name>
</gene>
<organism evidence="2 3">
    <name type="scientific">[Roseibacterium] beibuensis</name>
    <dbReference type="NCBI Taxonomy" id="1193142"/>
    <lineage>
        <taxon>Bacteria</taxon>
        <taxon>Pseudomonadati</taxon>
        <taxon>Pseudomonadota</taxon>
        <taxon>Alphaproteobacteria</taxon>
        <taxon>Rhodobacterales</taxon>
        <taxon>Roseobacteraceae</taxon>
        <taxon>Roseicyclus</taxon>
    </lineage>
</organism>
<evidence type="ECO:0000313" key="3">
    <source>
        <dbReference type="Proteomes" id="UP001499910"/>
    </source>
</evidence>
<proteinExistence type="predicted"/>
<dbReference type="Proteomes" id="UP001499910">
    <property type="component" value="Unassembled WGS sequence"/>
</dbReference>
<sequence>MERSAMQSVTLSLFRFGSVAARLWAFGQMATARFALKAIPEIQTFKLCGSGSGEGFTPIPNTAVYAILATWPDHDTARRAMHGQQVFRRYREMADETMTIFLTPASARGKWGGKEPFQPQDIEVGEPIAALTRATVKPKVALKFWGQVPDISKVVGKDPNVMFKIGIGEVPWVQQVTFSIWPDKKTMAEFARHDGPHARAIKAVRDGQWFKEELYARFRVDAVEGEWEGQTPSLTEKPKTATPDPIEVAAE</sequence>